<dbReference type="Proteomes" id="UP001202328">
    <property type="component" value="Unassembled WGS sequence"/>
</dbReference>
<evidence type="ECO:0000313" key="1">
    <source>
        <dbReference type="EMBL" id="KAI3916914.1"/>
    </source>
</evidence>
<keyword evidence="2" id="KW-1185">Reference proteome</keyword>
<dbReference type="AlphaFoldDB" id="A0AAD4SPC6"/>
<evidence type="ECO:0000313" key="2">
    <source>
        <dbReference type="Proteomes" id="UP001202328"/>
    </source>
</evidence>
<sequence>MCCCHASRVWPTGRRNGVNLETDLRSETHLCLSLSTRMDLVIEQMKWRSILGDLLIVSLMLQRCHSFTALLTICSAEAEKGKKLPVPEDNYISLKSRILKKEVCGEKKKKASDPCLNSVAHGGGAEKYRGVKQPWGKWGAAIKDRCKSHSQESLTGSKEIGMSSETNLQSEISILPEFNYSNGPCYSSSAVLTTCSANAEQGKMLCFPDEMDISLKSRKNVAVLFPRFVD</sequence>
<organism evidence="1 2">
    <name type="scientific">Papaver atlanticum</name>
    <dbReference type="NCBI Taxonomy" id="357466"/>
    <lineage>
        <taxon>Eukaryota</taxon>
        <taxon>Viridiplantae</taxon>
        <taxon>Streptophyta</taxon>
        <taxon>Embryophyta</taxon>
        <taxon>Tracheophyta</taxon>
        <taxon>Spermatophyta</taxon>
        <taxon>Magnoliopsida</taxon>
        <taxon>Ranunculales</taxon>
        <taxon>Papaveraceae</taxon>
        <taxon>Papaveroideae</taxon>
        <taxon>Papaver</taxon>
    </lineage>
</organism>
<comment type="caution">
    <text evidence="1">The sequence shown here is derived from an EMBL/GenBank/DDBJ whole genome shotgun (WGS) entry which is preliminary data.</text>
</comment>
<name>A0AAD4SPC6_9MAGN</name>
<accession>A0AAD4SPC6</accession>
<protein>
    <submittedName>
        <fullName evidence="1">Uncharacterized protein</fullName>
    </submittedName>
</protein>
<proteinExistence type="predicted"/>
<reference evidence="1" key="1">
    <citation type="submission" date="2022-04" db="EMBL/GenBank/DDBJ databases">
        <title>A functionally conserved STORR gene fusion in Papaver species that diverged 16.8 million years ago.</title>
        <authorList>
            <person name="Catania T."/>
        </authorList>
    </citation>
    <scope>NUCLEOTIDE SEQUENCE</scope>
    <source>
        <strain evidence="1">S-188037</strain>
    </source>
</reference>
<gene>
    <name evidence="1" type="ORF">MKW98_014375</name>
</gene>
<dbReference type="EMBL" id="JAJJMB010009041">
    <property type="protein sequence ID" value="KAI3916914.1"/>
    <property type="molecule type" value="Genomic_DNA"/>
</dbReference>